<dbReference type="AlphaFoldDB" id="H2J4L8"/>
<reference evidence="1 2" key="1">
    <citation type="journal article" date="2012" name="J. Bacteriol.">
        <title>Complete Genome Sequence of the Thermophilic, Piezophilic, Heterotrophic Bacterium Marinitoga piezophila KA3.</title>
        <authorList>
            <person name="Lucas S."/>
            <person name="Han J."/>
            <person name="Lapidus A."/>
            <person name="Cheng J.F."/>
            <person name="Goodwin L.A."/>
            <person name="Pitluck S."/>
            <person name="Peters L."/>
            <person name="Mikhailova N."/>
            <person name="Teshima H."/>
            <person name="Detter J.C."/>
            <person name="Han C."/>
            <person name="Tapia R."/>
            <person name="Land M."/>
            <person name="Hauser L."/>
            <person name="Kyrpides N.C."/>
            <person name="Ivanova N."/>
            <person name="Pagani I."/>
            <person name="Vannier P."/>
            <person name="Oger P."/>
            <person name="Bartlett D.H."/>
            <person name="Noll K.M."/>
            <person name="Woyke T."/>
            <person name="Jebbar M."/>
        </authorList>
    </citation>
    <scope>NUCLEOTIDE SEQUENCE [LARGE SCALE GENOMIC DNA]</scope>
    <source>
        <strain evidence="2">DSM 14283 / JCM 11233 / KA3</strain>
    </source>
</reference>
<dbReference type="eggNOG" id="COG1410">
    <property type="taxonomic scope" value="Bacteria"/>
</dbReference>
<dbReference type="GO" id="GO:0008705">
    <property type="term" value="F:methionine synthase activity"/>
    <property type="evidence" value="ECO:0007669"/>
    <property type="project" value="InterPro"/>
</dbReference>
<dbReference type="Proteomes" id="UP000007161">
    <property type="component" value="Chromosome"/>
</dbReference>
<dbReference type="STRING" id="443254.Marpi_1570"/>
<sequence>MNFSEIEEYIPQKSEYMPSKQIYLARAGSIYKKIIDDENLNKIVTEIYLKGLELASPQLWHNIYEINKVPKEIIPSKFVGSKKLSIFLSTLGERIDKEIESLMERNKVLEGTLLDAWASEALEKLNNTFDQKLRTKYGKGTMRFSPGYGDIDIRVNKIIVEMLNLTDKIMVRESGIMIPGKTTTCLIGW</sequence>
<dbReference type="HOGENOM" id="CLU_1446494_0_0_0"/>
<dbReference type="EMBL" id="CP003257">
    <property type="protein sequence ID" value="AEX85960.1"/>
    <property type="molecule type" value="Genomic_DNA"/>
</dbReference>
<name>H2J4L8_MARPK</name>
<proteinExistence type="predicted"/>
<evidence type="ECO:0000313" key="1">
    <source>
        <dbReference type="EMBL" id="AEX85960.1"/>
    </source>
</evidence>
<keyword evidence="2" id="KW-1185">Reference proteome</keyword>
<evidence type="ECO:0000313" key="2">
    <source>
        <dbReference type="Proteomes" id="UP000007161"/>
    </source>
</evidence>
<protein>
    <submittedName>
        <fullName evidence="1">Vitamin B12 dependent methionine synthase</fullName>
    </submittedName>
</protein>
<dbReference type="OrthoDB" id="9816190at2"/>
<reference evidence="2" key="2">
    <citation type="submission" date="2012-01" db="EMBL/GenBank/DDBJ databases">
        <title>Complete sequence of chromosome of Marinitoga piezophila KA3.</title>
        <authorList>
            <person name="Lucas S."/>
            <person name="Han J."/>
            <person name="Lapidus A."/>
            <person name="Cheng J.-F."/>
            <person name="Goodwin L."/>
            <person name="Pitluck S."/>
            <person name="Peters L."/>
            <person name="Mikhailova N."/>
            <person name="Teshima H."/>
            <person name="Detter J.C."/>
            <person name="Han C."/>
            <person name="Tapia R."/>
            <person name="Land M."/>
            <person name="Hauser L."/>
            <person name="Kyrpides N."/>
            <person name="Ivanova N."/>
            <person name="Pagani I."/>
            <person name="Jebbar M."/>
            <person name="Vannier P."/>
            <person name="Oger P."/>
            <person name="Cario A."/>
            <person name="Bartlett D."/>
            <person name="Noll K.M."/>
            <person name="Woyke T."/>
        </authorList>
    </citation>
    <scope>NUCLEOTIDE SEQUENCE [LARGE SCALE GENOMIC DNA]</scope>
    <source>
        <strain evidence="2">DSM 14283 / JCM 11233 / KA3</strain>
    </source>
</reference>
<dbReference type="RefSeq" id="WP_014297031.1">
    <property type="nucleotide sequence ID" value="NC_016751.1"/>
</dbReference>
<organism evidence="1 2">
    <name type="scientific">Marinitoga piezophila (strain DSM 14283 / JCM 11233 / KA3)</name>
    <dbReference type="NCBI Taxonomy" id="443254"/>
    <lineage>
        <taxon>Bacteria</taxon>
        <taxon>Thermotogati</taxon>
        <taxon>Thermotogota</taxon>
        <taxon>Thermotogae</taxon>
        <taxon>Petrotogales</taxon>
        <taxon>Petrotogaceae</taxon>
        <taxon>Marinitoga</taxon>
    </lineage>
</organism>
<dbReference type="Gene3D" id="3.40.109.40">
    <property type="match status" value="1"/>
</dbReference>
<dbReference type="KEGG" id="mpz:Marpi_1570"/>
<gene>
    <name evidence="1" type="ordered locus">Marpi_1570</name>
</gene>
<dbReference type="InterPro" id="IPR037010">
    <property type="entry name" value="VitB12-dep_Met_synth_activ_sf"/>
</dbReference>
<accession>H2J4L8</accession>
<dbReference type="SUPFAM" id="SSF56507">
    <property type="entry name" value="Methionine synthase activation domain-like"/>
    <property type="match status" value="1"/>
</dbReference>